<reference evidence="1 2" key="1">
    <citation type="submission" date="2021-02" db="EMBL/GenBank/DDBJ databases">
        <title>Pan-genome distribution and transcriptional activeness of fungal secondary metabolism genes in Aspergillus section Fumigati.</title>
        <authorList>
            <person name="Takahashi H."/>
            <person name="Umemura M."/>
            <person name="Ninomiya A."/>
            <person name="Kusuya Y."/>
            <person name="Urayama S."/>
            <person name="Shimizu M."/>
            <person name="Watanabe A."/>
            <person name="Kamei K."/>
            <person name="Yaguchi T."/>
            <person name="Hagiwara D."/>
        </authorList>
    </citation>
    <scope>NUCLEOTIDE SEQUENCE [LARGE SCALE GENOMIC DNA]</scope>
    <source>
        <strain evidence="1 2">IFM 47045</strain>
    </source>
</reference>
<dbReference type="EMBL" id="BOPL01000002">
    <property type="protein sequence ID" value="GIK00121.1"/>
    <property type="molecule type" value="Genomic_DNA"/>
</dbReference>
<accession>A0A9P3BUG2</accession>
<proteinExistence type="predicted"/>
<comment type="caution">
    <text evidence="1">The sequence shown here is derived from an EMBL/GenBank/DDBJ whole genome shotgun (WGS) entry which is preliminary data.</text>
</comment>
<protein>
    <submittedName>
        <fullName evidence="1">Uncharacterized protein</fullName>
    </submittedName>
</protein>
<gene>
    <name evidence="1" type="ORF">Aspvir_004139</name>
</gene>
<evidence type="ECO:0000313" key="2">
    <source>
        <dbReference type="Proteomes" id="UP000710440"/>
    </source>
</evidence>
<dbReference type="AlphaFoldDB" id="A0A9P3BUG2"/>
<dbReference type="Proteomes" id="UP000710440">
    <property type="component" value="Unassembled WGS sequence"/>
</dbReference>
<organism evidence="1 2">
    <name type="scientific">Aspergillus viridinutans</name>
    <dbReference type="NCBI Taxonomy" id="75553"/>
    <lineage>
        <taxon>Eukaryota</taxon>
        <taxon>Fungi</taxon>
        <taxon>Dikarya</taxon>
        <taxon>Ascomycota</taxon>
        <taxon>Pezizomycotina</taxon>
        <taxon>Eurotiomycetes</taxon>
        <taxon>Eurotiomycetidae</taxon>
        <taxon>Eurotiales</taxon>
        <taxon>Aspergillaceae</taxon>
        <taxon>Aspergillus</taxon>
        <taxon>Aspergillus subgen. Fumigati</taxon>
    </lineage>
</organism>
<evidence type="ECO:0000313" key="1">
    <source>
        <dbReference type="EMBL" id="GIK00121.1"/>
    </source>
</evidence>
<keyword evidence="2" id="KW-1185">Reference proteome</keyword>
<name>A0A9P3BUG2_ASPVI</name>
<dbReference type="GeneID" id="66932121"/>
<dbReference type="RefSeq" id="XP_043123307.1">
    <property type="nucleotide sequence ID" value="XM_043267372.1"/>
</dbReference>
<dbReference type="OrthoDB" id="4445311at2759"/>
<sequence>MARPKATADDKAQKAAIRALKEPLAARTEYSPWFFLPNEWQVQMDLSKLHQPPPAIPKWPQKTMTMTMIPAGIVKDRPHDWDDGGYWIKFNYTTAFLKFQVLHHGYRWRIRAENR</sequence>